<accession>A0ABW4P243</accession>
<dbReference type="EMBL" id="JBHUFB010000003">
    <property type="protein sequence ID" value="MFD1811060.1"/>
    <property type="molecule type" value="Genomic_DNA"/>
</dbReference>
<dbReference type="RefSeq" id="WP_378483616.1">
    <property type="nucleotide sequence ID" value="NZ_JBHUFB010000003.1"/>
</dbReference>
<evidence type="ECO:0000313" key="3">
    <source>
        <dbReference type="Proteomes" id="UP001597286"/>
    </source>
</evidence>
<evidence type="ECO:0008006" key="4">
    <source>
        <dbReference type="Google" id="ProtNLM"/>
    </source>
</evidence>
<feature type="chain" id="PRO_5046322649" description="Secreted protein" evidence="1">
    <location>
        <begin position="24"/>
        <end position="176"/>
    </location>
</feature>
<keyword evidence="3" id="KW-1185">Reference proteome</keyword>
<evidence type="ECO:0000313" key="2">
    <source>
        <dbReference type="EMBL" id="MFD1811060.1"/>
    </source>
</evidence>
<feature type="signal peptide" evidence="1">
    <location>
        <begin position="1"/>
        <end position="23"/>
    </location>
</feature>
<proteinExistence type="predicted"/>
<sequence length="176" mass="18170">MGNRTIRRIGAAMLATIGLSAAAATGGGAVANAEPTSTTMTCSSLNPLFWAPAFTWSVNASTGASLPPGGDRLEPSLLLSGNNELPAPPGGLFPALGVNWYGNRVLVDWTNRDTGQSGRSVSDESALLQKPSIPVNRTWTGVGVVDFTVTIQTGGGWWFVNAQNAVCRGTVSILPA</sequence>
<keyword evidence="1" id="KW-0732">Signal</keyword>
<comment type="caution">
    <text evidence="2">The sequence shown here is derived from an EMBL/GenBank/DDBJ whole genome shotgun (WGS) entry which is preliminary data.</text>
</comment>
<evidence type="ECO:0000256" key="1">
    <source>
        <dbReference type="SAM" id="SignalP"/>
    </source>
</evidence>
<protein>
    <recommendedName>
        <fullName evidence="4">Secreted protein</fullName>
    </recommendedName>
</protein>
<gene>
    <name evidence="2" type="ORF">ACFSJG_02430</name>
</gene>
<dbReference type="Proteomes" id="UP001597286">
    <property type="component" value="Unassembled WGS sequence"/>
</dbReference>
<organism evidence="2 3">
    <name type="scientific">Rhodococcus gannanensis</name>
    <dbReference type="NCBI Taxonomy" id="1960308"/>
    <lineage>
        <taxon>Bacteria</taxon>
        <taxon>Bacillati</taxon>
        <taxon>Actinomycetota</taxon>
        <taxon>Actinomycetes</taxon>
        <taxon>Mycobacteriales</taxon>
        <taxon>Nocardiaceae</taxon>
        <taxon>Rhodococcus</taxon>
    </lineage>
</organism>
<name>A0ABW4P243_9NOCA</name>
<reference evidence="3" key="1">
    <citation type="journal article" date="2019" name="Int. J. Syst. Evol. Microbiol.">
        <title>The Global Catalogue of Microorganisms (GCM) 10K type strain sequencing project: providing services to taxonomists for standard genome sequencing and annotation.</title>
        <authorList>
            <consortium name="The Broad Institute Genomics Platform"/>
            <consortium name="The Broad Institute Genome Sequencing Center for Infectious Disease"/>
            <person name="Wu L."/>
            <person name="Ma J."/>
        </authorList>
    </citation>
    <scope>NUCLEOTIDE SEQUENCE [LARGE SCALE GENOMIC DNA]</scope>
    <source>
        <strain evidence="3">DT72</strain>
    </source>
</reference>